<dbReference type="PANTHER" id="PTHR14614:SF132">
    <property type="entry name" value="PROTEIN-LYSINE METHYLTRANSFERASE C42C1.13"/>
    <property type="match status" value="1"/>
</dbReference>
<dbReference type="Proteomes" id="UP000193560">
    <property type="component" value="Unassembled WGS sequence"/>
</dbReference>
<dbReference type="Gene3D" id="3.40.50.150">
    <property type="entry name" value="Vaccinia Virus protein VP39"/>
    <property type="match status" value="1"/>
</dbReference>
<dbReference type="Pfam" id="PF10294">
    <property type="entry name" value="Methyltransf_16"/>
    <property type="match status" value="1"/>
</dbReference>
<dbReference type="InterPro" id="IPR019410">
    <property type="entry name" value="Methyltransf_16"/>
</dbReference>
<keyword evidence="2" id="KW-0808">Transferase</keyword>
<dbReference type="PANTHER" id="PTHR14614">
    <property type="entry name" value="HEPATOCELLULAR CARCINOMA-ASSOCIATED ANTIGEN"/>
    <property type="match status" value="1"/>
</dbReference>
<dbReference type="CDD" id="cd02440">
    <property type="entry name" value="AdoMet_MTases"/>
    <property type="match status" value="1"/>
</dbReference>
<accession>A0A1X2IQR3</accession>
<name>A0A1X2IQR3_9FUNG</name>
<keyword evidence="3" id="KW-1185">Reference proteome</keyword>
<keyword evidence="2" id="KW-0489">Methyltransferase</keyword>
<dbReference type="GO" id="GO:0032259">
    <property type="term" value="P:methylation"/>
    <property type="evidence" value="ECO:0007669"/>
    <property type="project" value="UniProtKB-KW"/>
</dbReference>
<gene>
    <name evidence="2" type="ORF">BCR42DRAFT_211037</name>
</gene>
<dbReference type="OrthoDB" id="413520at2759"/>
<evidence type="ECO:0000313" key="2">
    <source>
        <dbReference type="EMBL" id="ORZ20635.1"/>
    </source>
</evidence>
<proteinExistence type="predicted"/>
<evidence type="ECO:0000313" key="3">
    <source>
        <dbReference type="Proteomes" id="UP000193560"/>
    </source>
</evidence>
<dbReference type="AlphaFoldDB" id="A0A1X2IQR3"/>
<organism evidence="2 3">
    <name type="scientific">Absidia repens</name>
    <dbReference type="NCBI Taxonomy" id="90262"/>
    <lineage>
        <taxon>Eukaryota</taxon>
        <taxon>Fungi</taxon>
        <taxon>Fungi incertae sedis</taxon>
        <taxon>Mucoromycota</taxon>
        <taxon>Mucoromycotina</taxon>
        <taxon>Mucoromycetes</taxon>
        <taxon>Mucorales</taxon>
        <taxon>Cunninghamellaceae</taxon>
        <taxon>Absidia</taxon>
    </lineage>
</organism>
<reference evidence="2 3" key="1">
    <citation type="submission" date="2016-07" db="EMBL/GenBank/DDBJ databases">
        <title>Pervasive Adenine N6-methylation of Active Genes in Fungi.</title>
        <authorList>
            <consortium name="DOE Joint Genome Institute"/>
            <person name="Mondo S.J."/>
            <person name="Dannebaum R.O."/>
            <person name="Kuo R.C."/>
            <person name="Labutti K."/>
            <person name="Haridas S."/>
            <person name="Kuo A."/>
            <person name="Salamov A."/>
            <person name="Ahrendt S.R."/>
            <person name="Lipzen A."/>
            <person name="Sullivan W."/>
            <person name="Andreopoulos W.B."/>
            <person name="Clum A."/>
            <person name="Lindquist E."/>
            <person name="Daum C."/>
            <person name="Ramamoorthy G.K."/>
            <person name="Gryganskyi A."/>
            <person name="Culley D."/>
            <person name="Magnuson J.K."/>
            <person name="James T.Y."/>
            <person name="O'Malley M.A."/>
            <person name="Stajich J.E."/>
            <person name="Spatafora J.W."/>
            <person name="Visel A."/>
            <person name="Grigoriev I.V."/>
        </authorList>
    </citation>
    <scope>NUCLEOTIDE SEQUENCE [LARGE SCALE GENOMIC DNA]</scope>
    <source>
        <strain evidence="2 3">NRRL 1336</strain>
    </source>
</reference>
<evidence type="ECO:0000256" key="1">
    <source>
        <dbReference type="SAM" id="MobiDB-lite"/>
    </source>
</evidence>
<feature type="region of interest" description="Disordered" evidence="1">
    <location>
        <begin position="181"/>
        <end position="206"/>
    </location>
</feature>
<dbReference type="GO" id="GO:0005829">
    <property type="term" value="C:cytosol"/>
    <property type="evidence" value="ECO:0007669"/>
    <property type="project" value="TreeGrafter"/>
</dbReference>
<dbReference type="InterPro" id="IPR029063">
    <property type="entry name" value="SAM-dependent_MTases_sf"/>
</dbReference>
<dbReference type="SUPFAM" id="SSF53335">
    <property type="entry name" value="S-adenosyl-L-methionine-dependent methyltransferases"/>
    <property type="match status" value="1"/>
</dbReference>
<dbReference type="EMBL" id="MCGE01000006">
    <property type="protein sequence ID" value="ORZ20635.1"/>
    <property type="molecule type" value="Genomic_DNA"/>
</dbReference>
<protein>
    <submittedName>
        <fullName evidence="2">Putative methyltransferase-domain-containing protein</fullName>
    </submittedName>
</protein>
<dbReference type="STRING" id="90262.A0A1X2IQR3"/>
<comment type="caution">
    <text evidence="2">The sequence shown here is derived from an EMBL/GenBank/DDBJ whole genome shotgun (WGS) entry which is preliminary data.</text>
</comment>
<dbReference type="GO" id="GO:0008168">
    <property type="term" value="F:methyltransferase activity"/>
    <property type="evidence" value="ECO:0007669"/>
    <property type="project" value="UniProtKB-KW"/>
</dbReference>
<sequence>MNNSLFYIRFLKPPPLKCTLYQPFNVVWVIESDLGDRPFGGEVKLRCETNDPDITIKFLPLDNKKAKKGNTKDDASLPLTNFDYNRYRGCGYVTRIALVPANGNNNVATTGQPRKVQLSLSLPPEYRTPVHKTTTIRSHPVWHDTYPLIRSSARQDSTTYDSKDVWLIPVWSMPINIIASPSKSSGGGGGKDSNRVKDPPGGQQAQRIVKAGRNGQLVSICEDVEQSIARHVWDCGLAMCDFIVRNKHHIKCNHIIELGSGTGLVGIVAALELQPRSTYLTDLPDALEIMQQNIYRVEESGSIDINIQAKVLSWGPKTDGDDVWMGDENEVDLVLLTDVLYNQGSHDLLLQTLDWLVVNPKCRVLLGYKERNEDERVFFTKLKERQWQCVLADTSDYEERPFEIYWIQKQT</sequence>